<gene>
    <name evidence="9" type="primary">LOC108852662</name>
</gene>
<dbReference type="EC" id="2.7.1.67" evidence="2"/>
<feature type="domain" description="PI3K/PI4K catalytic" evidence="7">
    <location>
        <begin position="140"/>
        <end position="262"/>
    </location>
</feature>
<evidence type="ECO:0000256" key="2">
    <source>
        <dbReference type="ARBA" id="ARBA00012169"/>
    </source>
</evidence>
<accession>A0A6J0NAW6</accession>
<dbReference type="GO" id="GO:0004430">
    <property type="term" value="F:1-phosphatidylinositol 4-kinase activity"/>
    <property type="evidence" value="ECO:0007669"/>
    <property type="project" value="UniProtKB-EC"/>
</dbReference>
<comment type="similarity">
    <text evidence="1">Belongs to the PI3/PI4-kinase family. Type II PI4K subfamily.</text>
</comment>
<dbReference type="PANTHER" id="PTHR45800:SF30">
    <property type="entry name" value="1-PHOSPHATIDYLINOSITOL 4-KINASE"/>
    <property type="match status" value="1"/>
</dbReference>
<reference evidence="8" key="1">
    <citation type="journal article" date="2019" name="Database">
        <title>The radish genome database (RadishGD): an integrated information resource for radish genomics.</title>
        <authorList>
            <person name="Yu H.J."/>
            <person name="Baek S."/>
            <person name="Lee Y.J."/>
            <person name="Cho A."/>
            <person name="Mun J.H."/>
        </authorList>
    </citation>
    <scope>NUCLEOTIDE SEQUENCE [LARGE SCALE GENOMIC DNA]</scope>
    <source>
        <strain evidence="8">cv. WK10039</strain>
    </source>
</reference>
<keyword evidence="8" id="KW-1185">Reference proteome</keyword>
<protein>
    <recommendedName>
        <fullName evidence="2">1-phosphatidylinositol 4-kinase</fullName>
        <ecNumber evidence="2">2.7.1.67</ecNumber>
    </recommendedName>
</protein>
<dbReference type="Pfam" id="PF00454">
    <property type="entry name" value="PI3_PI4_kinase"/>
    <property type="match status" value="1"/>
</dbReference>
<name>A0A6J0NAW6_RAPSA</name>
<evidence type="ECO:0000313" key="8">
    <source>
        <dbReference type="Proteomes" id="UP000504610"/>
    </source>
</evidence>
<organism evidence="8 9">
    <name type="scientific">Raphanus sativus</name>
    <name type="common">Radish</name>
    <name type="synonym">Raphanus raphanistrum var. sativus</name>
    <dbReference type="NCBI Taxonomy" id="3726"/>
    <lineage>
        <taxon>Eukaryota</taxon>
        <taxon>Viridiplantae</taxon>
        <taxon>Streptophyta</taxon>
        <taxon>Embryophyta</taxon>
        <taxon>Tracheophyta</taxon>
        <taxon>Spermatophyta</taxon>
        <taxon>Magnoliopsida</taxon>
        <taxon>eudicotyledons</taxon>
        <taxon>Gunneridae</taxon>
        <taxon>Pentapetalae</taxon>
        <taxon>rosids</taxon>
        <taxon>malvids</taxon>
        <taxon>Brassicales</taxon>
        <taxon>Brassicaceae</taxon>
        <taxon>Brassiceae</taxon>
        <taxon>Raphanus</taxon>
    </lineage>
</organism>
<keyword evidence="5" id="KW-0418">Kinase</keyword>
<dbReference type="AlphaFoldDB" id="A0A6J0NAW6"/>
<evidence type="ECO:0000313" key="9">
    <source>
        <dbReference type="RefSeq" id="XP_018481660.1"/>
    </source>
</evidence>
<evidence type="ECO:0000256" key="5">
    <source>
        <dbReference type="ARBA" id="ARBA00022777"/>
    </source>
</evidence>
<proteinExistence type="inferred from homology"/>
<evidence type="ECO:0000259" key="7">
    <source>
        <dbReference type="Pfam" id="PF00454"/>
    </source>
</evidence>
<dbReference type="PANTHER" id="PTHR45800">
    <property type="entry name" value="PHOSPHATIDYLINOSITOL 4-KINASE GAMMA"/>
    <property type="match status" value="1"/>
</dbReference>
<keyword evidence="6" id="KW-0067">ATP-binding</keyword>
<dbReference type="OrthoDB" id="1112424at2759"/>
<sequence>MEQIFPTLTNLPAQIASHLQSMISCLENLDLSAPLPQYLSHEHIFEIRDSTNRLRCLFKRFRDDDEEAARKEVAVYLLDHPPNSHRSLSETVYGFAGVRPTVFVRFRCNSEVVMGILVEFVDEAYVIDQDYYHWPISTDDIQSIVLLDIRFGNMDRNRENILLKEDEGVAHLIPIDHECSFANEVQAYNCAGFAWLKSKDFGDYGVAFSPDCVTYVSQLDPGADLEFLRHCGWEVEPYYVEQLTIFTMFLKKVVSKGLTAFHIGKIASFWCDDERHNLQAIVDSVVEEGNYIENVGIRMEERLTEYVMLNMP</sequence>
<evidence type="ECO:0000256" key="4">
    <source>
        <dbReference type="ARBA" id="ARBA00022741"/>
    </source>
</evidence>
<dbReference type="GO" id="GO:0005524">
    <property type="term" value="F:ATP binding"/>
    <property type="evidence" value="ECO:0007669"/>
    <property type="project" value="UniProtKB-KW"/>
</dbReference>
<keyword evidence="4" id="KW-0547">Nucleotide-binding</keyword>
<dbReference type="Proteomes" id="UP000504610">
    <property type="component" value="Chromosome 4"/>
</dbReference>
<dbReference type="KEGG" id="rsz:108852662"/>
<dbReference type="RefSeq" id="XP_018481660.1">
    <property type="nucleotide sequence ID" value="XM_018626158.2"/>
</dbReference>
<dbReference type="GeneID" id="108852662"/>
<dbReference type="InterPro" id="IPR044571">
    <property type="entry name" value="P4KG1-8"/>
</dbReference>
<reference evidence="9" key="2">
    <citation type="submission" date="2025-08" db="UniProtKB">
        <authorList>
            <consortium name="RefSeq"/>
        </authorList>
    </citation>
    <scope>IDENTIFICATION</scope>
    <source>
        <tissue evidence="9">Leaf</tissue>
    </source>
</reference>
<keyword evidence="3" id="KW-0808">Transferase</keyword>
<dbReference type="InterPro" id="IPR000403">
    <property type="entry name" value="PI3/4_kinase_cat_dom"/>
</dbReference>
<evidence type="ECO:0000256" key="6">
    <source>
        <dbReference type="ARBA" id="ARBA00022840"/>
    </source>
</evidence>
<evidence type="ECO:0000256" key="3">
    <source>
        <dbReference type="ARBA" id="ARBA00022679"/>
    </source>
</evidence>
<evidence type="ECO:0000256" key="1">
    <source>
        <dbReference type="ARBA" id="ARBA00008941"/>
    </source>
</evidence>